<dbReference type="InterPro" id="IPR002559">
    <property type="entry name" value="Transposase_11"/>
</dbReference>
<evidence type="ECO:0000259" key="1">
    <source>
        <dbReference type="Pfam" id="PF01609"/>
    </source>
</evidence>
<dbReference type="GO" id="GO:0003677">
    <property type="term" value="F:DNA binding"/>
    <property type="evidence" value="ECO:0007669"/>
    <property type="project" value="InterPro"/>
</dbReference>
<reference evidence="2 3" key="1">
    <citation type="journal article" date="2013" name="Genome Announc.">
        <title>Draft genome sequences for three mercury-methylating, sulfate-reducing bacteria.</title>
        <authorList>
            <person name="Brown S.D."/>
            <person name="Hurt R.A.Jr."/>
            <person name="Gilmour C.C."/>
            <person name="Elias D.A."/>
        </authorList>
    </citation>
    <scope>NUCLEOTIDE SEQUENCE [LARGE SCALE GENOMIC DNA]</scope>
    <source>
        <strain evidence="2 3">DSM 2059</strain>
    </source>
</reference>
<dbReference type="OrthoDB" id="5422918at2"/>
<sequence>MFARIKKSGRYQYLQIVENRKETGKVRQRVIATLGRMDQLHDKGRVETLIRSLSRFSERALLILSGKSDVSMDAVKIGPVLIFERLWRETGIKTAIERLLIDRRFEFDVERAIFLTVLHRLMVSGSDRSCHRWQRDYLIDGAHHLELHHLYRAMAFLGEELEDQEDAVPFSPRCCKDLIEESLFTHRRDLFSSLDLVFFDTTSIYFEGCGGEALGQRGFSKDHRPDLKQMVVGAVIDDKGQPICCEMWPGNTTDVKTLLPIVARLRNRFNIGRLCIVADRGMISADTLKTLEDPENTIPYILGTRMRRVKTIREVILSHPGRYREVRGEGADSKDPAPLKVKEVMHQGDRYVICQNPKQARKDARDRDAIIAALREQIRKGPKSLVGNKGYRKYVTLEKGSAGIDEDKVKYEARFDGKWVLKTNTDLDSAQVALKYKELWRVERVFRDVKSLLETRPIFHQRDQTIRGHVFCSFLALVMRKELDRRLEAAGHHFEWADVKQDLKALQQVTIEEGDRRLAIRSRSKGVCGKIFQAVGVAMPPTIREV</sequence>
<protein>
    <submittedName>
        <fullName evidence="2">Transposase IS4 family protein</fullName>
    </submittedName>
</protein>
<name>S7TGR5_DESML</name>
<organism evidence="2 3">
    <name type="scientific">Desulfococcus multivorans DSM 2059</name>
    <dbReference type="NCBI Taxonomy" id="1121405"/>
    <lineage>
        <taxon>Bacteria</taxon>
        <taxon>Pseudomonadati</taxon>
        <taxon>Thermodesulfobacteriota</taxon>
        <taxon>Desulfobacteria</taxon>
        <taxon>Desulfobacterales</taxon>
        <taxon>Desulfococcaceae</taxon>
        <taxon>Desulfococcus</taxon>
    </lineage>
</organism>
<comment type="caution">
    <text evidence="2">The sequence shown here is derived from an EMBL/GenBank/DDBJ whole genome shotgun (WGS) entry which is preliminary data.</text>
</comment>
<dbReference type="InterPro" id="IPR012337">
    <property type="entry name" value="RNaseH-like_sf"/>
</dbReference>
<dbReference type="GO" id="GO:0004803">
    <property type="term" value="F:transposase activity"/>
    <property type="evidence" value="ECO:0007669"/>
    <property type="project" value="InterPro"/>
</dbReference>
<feature type="domain" description="Transposase IS4-like" evidence="1">
    <location>
        <begin position="198"/>
        <end position="476"/>
    </location>
</feature>
<dbReference type="InterPro" id="IPR047654">
    <property type="entry name" value="IS1634_transpos"/>
</dbReference>
<keyword evidence="3" id="KW-1185">Reference proteome</keyword>
<accession>S7TGR5</accession>
<dbReference type="GO" id="GO:0006313">
    <property type="term" value="P:DNA transposition"/>
    <property type="evidence" value="ECO:0007669"/>
    <property type="project" value="InterPro"/>
</dbReference>
<dbReference type="Pfam" id="PF01609">
    <property type="entry name" value="DDE_Tnp_1"/>
    <property type="match status" value="1"/>
</dbReference>
<dbReference type="NCBIfam" id="NF033559">
    <property type="entry name" value="transpos_IS1634"/>
    <property type="match status" value="1"/>
</dbReference>
<dbReference type="PANTHER" id="PTHR34614">
    <property type="match status" value="1"/>
</dbReference>
<dbReference type="AlphaFoldDB" id="S7TGR5"/>
<evidence type="ECO:0000313" key="2">
    <source>
        <dbReference type="EMBL" id="EPR35986.1"/>
    </source>
</evidence>
<dbReference type="EMBL" id="ATHJ01000105">
    <property type="protein sequence ID" value="EPR35986.1"/>
    <property type="molecule type" value="Genomic_DNA"/>
</dbReference>
<dbReference type="Proteomes" id="UP000014977">
    <property type="component" value="Unassembled WGS sequence"/>
</dbReference>
<dbReference type="PANTHER" id="PTHR34614:SF2">
    <property type="entry name" value="TRANSPOSASE IS4-LIKE DOMAIN-CONTAINING PROTEIN"/>
    <property type="match status" value="1"/>
</dbReference>
<dbReference type="PATRIC" id="fig|1121405.3.peg.3415"/>
<evidence type="ECO:0000313" key="3">
    <source>
        <dbReference type="Proteomes" id="UP000014977"/>
    </source>
</evidence>
<dbReference type="RefSeq" id="WP_020877802.1">
    <property type="nucleotide sequence ID" value="NZ_ATHJ01000105.1"/>
</dbReference>
<proteinExistence type="predicted"/>
<dbReference type="eggNOG" id="COG5421">
    <property type="taxonomic scope" value="Bacteria"/>
</dbReference>
<dbReference type="STRING" id="897.B2D07_16115"/>
<gene>
    <name evidence="2" type="ORF">dsmv_0691</name>
</gene>
<dbReference type="SUPFAM" id="SSF53098">
    <property type="entry name" value="Ribonuclease H-like"/>
    <property type="match status" value="1"/>
</dbReference>